<accession>A0AAX0WW24</accession>
<evidence type="ECO:0000313" key="3">
    <source>
        <dbReference type="Proteomes" id="UP000192511"/>
    </source>
</evidence>
<keyword evidence="1" id="KW-0812">Transmembrane</keyword>
<proteinExistence type="predicted"/>
<keyword evidence="3" id="KW-1185">Reference proteome</keyword>
<organism evidence="2 3">
    <name type="scientific">Legionella anisa</name>
    <dbReference type="NCBI Taxonomy" id="28082"/>
    <lineage>
        <taxon>Bacteria</taxon>
        <taxon>Pseudomonadati</taxon>
        <taxon>Pseudomonadota</taxon>
        <taxon>Gammaproteobacteria</taxon>
        <taxon>Legionellales</taxon>
        <taxon>Legionellaceae</taxon>
        <taxon>Legionella</taxon>
    </lineage>
</organism>
<feature type="transmembrane region" description="Helical" evidence="1">
    <location>
        <begin position="16"/>
        <end position="38"/>
    </location>
</feature>
<comment type="caution">
    <text evidence="2">The sequence shown here is derived from an EMBL/GenBank/DDBJ whole genome shotgun (WGS) entry which is preliminary data.</text>
</comment>
<reference evidence="2" key="1">
    <citation type="submission" date="2017-12" db="EMBL/GenBank/DDBJ databases">
        <title>FDA dAtabase for Regulatory Grade micrObial Sequences (FDA-ARGOS): Supporting development and validation of Infectious Disease Dx tests.</title>
        <authorList>
            <person name="Kerrigan L."/>
            <person name="Tallon L.J."/>
            <person name="Sadzewicz L."/>
            <person name="Sengamalay N."/>
            <person name="Ott S."/>
            <person name="Godinez A."/>
            <person name="Nagaraj S."/>
            <person name="Vavikolanu K."/>
            <person name="Vyas G."/>
            <person name="Nadendla S."/>
            <person name="Aluvathingal J."/>
            <person name="Sichtig H."/>
        </authorList>
    </citation>
    <scope>NUCLEOTIDE SEQUENCE [LARGE SCALE GENOMIC DNA]</scope>
    <source>
        <strain evidence="2">FDAARGOS_200</strain>
    </source>
</reference>
<name>A0AAX0WW24_9GAMM</name>
<dbReference type="AlphaFoldDB" id="A0AAX0WW24"/>
<feature type="transmembrane region" description="Helical" evidence="1">
    <location>
        <begin position="58"/>
        <end position="87"/>
    </location>
</feature>
<keyword evidence="1" id="KW-0472">Membrane</keyword>
<gene>
    <name evidence="2" type="ORF">A6J39_014015</name>
</gene>
<dbReference type="EMBL" id="NBTX02000004">
    <property type="protein sequence ID" value="PNL62240.1"/>
    <property type="molecule type" value="Genomic_DNA"/>
</dbReference>
<protein>
    <submittedName>
        <fullName evidence="2">Uncharacterized protein</fullName>
    </submittedName>
</protein>
<evidence type="ECO:0000313" key="2">
    <source>
        <dbReference type="EMBL" id="PNL62240.1"/>
    </source>
</evidence>
<evidence type="ECO:0000256" key="1">
    <source>
        <dbReference type="SAM" id="Phobius"/>
    </source>
</evidence>
<sequence>MKKTRAFATLYSMRHIIAIFCSILGFYIIKQVTLLLYIKPYQPLDTLKLLQILWNSTSLFLQLIVLFNFFIKPLFIYFFVIFLFYYLKDKNA</sequence>
<dbReference type="Proteomes" id="UP000192511">
    <property type="component" value="Unassembled WGS sequence"/>
</dbReference>
<keyword evidence="1" id="KW-1133">Transmembrane helix</keyword>